<dbReference type="Pfam" id="PF13962">
    <property type="entry name" value="PGG"/>
    <property type="match status" value="1"/>
</dbReference>
<evidence type="ECO:0000256" key="8">
    <source>
        <dbReference type="SAM" id="Phobius"/>
    </source>
</evidence>
<evidence type="ECO:0000256" key="5">
    <source>
        <dbReference type="ARBA" id="ARBA00023043"/>
    </source>
</evidence>
<dbReference type="Pfam" id="PF12796">
    <property type="entry name" value="Ank_2"/>
    <property type="match status" value="2"/>
</dbReference>
<feature type="transmembrane region" description="Helical" evidence="8">
    <location>
        <begin position="410"/>
        <end position="436"/>
    </location>
</feature>
<evidence type="ECO:0000313" key="10">
    <source>
        <dbReference type="EMBL" id="RVX05332.1"/>
    </source>
</evidence>
<dbReference type="Gene3D" id="1.25.40.20">
    <property type="entry name" value="Ankyrin repeat-containing domain"/>
    <property type="match status" value="2"/>
</dbReference>
<accession>A0A438J8P3</accession>
<dbReference type="PANTHER" id="PTHR24186">
    <property type="entry name" value="PROTEIN PHOSPHATASE 1 REGULATORY SUBUNIT"/>
    <property type="match status" value="1"/>
</dbReference>
<dbReference type="InterPro" id="IPR002110">
    <property type="entry name" value="Ankyrin_rpt"/>
</dbReference>
<feature type="transmembrane region" description="Helical" evidence="8">
    <location>
        <begin position="325"/>
        <end position="342"/>
    </location>
</feature>
<dbReference type="Proteomes" id="UP000288805">
    <property type="component" value="Unassembled WGS sequence"/>
</dbReference>
<proteinExistence type="predicted"/>
<feature type="repeat" description="ANK" evidence="7">
    <location>
        <begin position="121"/>
        <end position="142"/>
    </location>
</feature>
<dbReference type="FunFam" id="1.25.40.20:FF:000477">
    <property type="entry name" value="Ankyrin repeat family protein"/>
    <property type="match status" value="1"/>
</dbReference>
<protein>
    <submittedName>
        <fullName evidence="10">Ankyrin repeat-containing protein</fullName>
    </submittedName>
</protein>
<feature type="transmembrane region" description="Helical" evidence="8">
    <location>
        <begin position="378"/>
        <end position="398"/>
    </location>
</feature>
<comment type="caution">
    <text evidence="10">The sequence shown here is derived from an EMBL/GenBank/DDBJ whole genome shotgun (WGS) entry which is preliminary data.</text>
</comment>
<dbReference type="InterPro" id="IPR036770">
    <property type="entry name" value="Ankyrin_rpt-contain_sf"/>
</dbReference>
<dbReference type="PANTHER" id="PTHR24186:SF37">
    <property type="entry name" value="PGG DOMAIN-CONTAINING PROTEIN"/>
    <property type="match status" value="1"/>
</dbReference>
<keyword evidence="4 8" id="KW-1133">Transmembrane helix</keyword>
<feature type="domain" description="PGG" evidence="9">
    <location>
        <begin position="317"/>
        <end position="433"/>
    </location>
</feature>
<dbReference type="AlphaFoldDB" id="A0A438J8P3"/>
<evidence type="ECO:0000256" key="3">
    <source>
        <dbReference type="ARBA" id="ARBA00022737"/>
    </source>
</evidence>
<evidence type="ECO:0000259" key="9">
    <source>
        <dbReference type="Pfam" id="PF13962"/>
    </source>
</evidence>
<dbReference type="PROSITE" id="PS50297">
    <property type="entry name" value="ANK_REP_REGION"/>
    <property type="match status" value="3"/>
</dbReference>
<dbReference type="GO" id="GO:0016020">
    <property type="term" value="C:membrane"/>
    <property type="evidence" value="ECO:0007669"/>
    <property type="project" value="UniProtKB-SubCell"/>
</dbReference>
<evidence type="ECO:0000256" key="1">
    <source>
        <dbReference type="ARBA" id="ARBA00004141"/>
    </source>
</evidence>
<reference evidence="10 11" key="1">
    <citation type="journal article" date="2018" name="PLoS Genet.">
        <title>Population sequencing reveals clonal diversity and ancestral inbreeding in the grapevine cultivar Chardonnay.</title>
        <authorList>
            <person name="Roach M.J."/>
            <person name="Johnson D.L."/>
            <person name="Bohlmann J."/>
            <person name="van Vuuren H.J."/>
            <person name="Jones S.J."/>
            <person name="Pretorius I.S."/>
            <person name="Schmidt S.A."/>
            <person name="Borneman A.R."/>
        </authorList>
    </citation>
    <scope>NUCLEOTIDE SEQUENCE [LARGE SCALE GENOMIC DNA]</scope>
    <source>
        <strain evidence="11">cv. Chardonnay</strain>
        <tissue evidence="10">Leaf</tissue>
    </source>
</reference>
<keyword evidence="6 8" id="KW-0472">Membrane</keyword>
<feature type="repeat" description="ANK" evidence="7">
    <location>
        <begin position="87"/>
        <end position="119"/>
    </location>
</feature>
<dbReference type="SUPFAM" id="SSF48403">
    <property type="entry name" value="Ankyrin repeat"/>
    <property type="match status" value="1"/>
</dbReference>
<dbReference type="InterPro" id="IPR026961">
    <property type="entry name" value="PGG_dom"/>
</dbReference>
<keyword evidence="5 7" id="KW-0040">ANK repeat</keyword>
<keyword evidence="3" id="KW-0677">Repeat</keyword>
<feature type="repeat" description="ANK" evidence="7">
    <location>
        <begin position="53"/>
        <end position="85"/>
    </location>
</feature>
<comment type="subcellular location">
    <subcellularLocation>
        <location evidence="1">Membrane</location>
        <topology evidence="1">Multi-pass membrane protein</topology>
    </subcellularLocation>
</comment>
<evidence type="ECO:0000256" key="4">
    <source>
        <dbReference type="ARBA" id="ARBA00022989"/>
    </source>
</evidence>
<dbReference type="EMBL" id="QGNW01000056">
    <property type="protein sequence ID" value="RVX05332.1"/>
    <property type="molecule type" value="Genomic_DNA"/>
</dbReference>
<dbReference type="SMART" id="SM00248">
    <property type="entry name" value="ANK"/>
    <property type="match status" value="5"/>
</dbReference>
<name>A0A438J8P3_VITVI</name>
<feature type="transmembrane region" description="Helical" evidence="8">
    <location>
        <begin position="480"/>
        <end position="501"/>
    </location>
</feature>
<organism evidence="10 11">
    <name type="scientific">Vitis vinifera</name>
    <name type="common">Grape</name>
    <dbReference type="NCBI Taxonomy" id="29760"/>
    <lineage>
        <taxon>Eukaryota</taxon>
        <taxon>Viridiplantae</taxon>
        <taxon>Streptophyta</taxon>
        <taxon>Embryophyta</taxon>
        <taxon>Tracheophyta</taxon>
        <taxon>Spermatophyta</taxon>
        <taxon>Magnoliopsida</taxon>
        <taxon>eudicotyledons</taxon>
        <taxon>Gunneridae</taxon>
        <taxon>Pentapetalae</taxon>
        <taxon>rosids</taxon>
        <taxon>Vitales</taxon>
        <taxon>Vitaceae</taxon>
        <taxon>Viteae</taxon>
        <taxon>Vitis</taxon>
    </lineage>
</organism>
<evidence type="ECO:0000256" key="2">
    <source>
        <dbReference type="ARBA" id="ARBA00022692"/>
    </source>
</evidence>
<evidence type="ECO:0000256" key="7">
    <source>
        <dbReference type="PROSITE-ProRule" id="PRU00023"/>
    </source>
</evidence>
<dbReference type="PROSITE" id="PS50088">
    <property type="entry name" value="ANK_REPEAT"/>
    <property type="match status" value="3"/>
</dbReference>
<evidence type="ECO:0000313" key="11">
    <source>
        <dbReference type="Proteomes" id="UP000288805"/>
    </source>
</evidence>
<keyword evidence="2 8" id="KW-0812">Transmembrane</keyword>
<gene>
    <name evidence="10" type="primary">VvCHDp000427_3</name>
    <name evidence="10" type="ORF">CK203_013588</name>
</gene>
<sequence length="522" mass="57814">MERKYEERAEEEESVVGRERRLYEASITGSVNSLKQLMAKDPLTLARAAVTCFNETPLHVAAMLGHLDFASYLLTHKPDMTMALDLRGRSPLHLASANGYVEMVNILLSANPDACLIRDEDGRTPLHLAVMKGEVEVTRMLVGARPQVTRYKLDQGETILHSAVKQNRLGALKLLVELAGEDVEFVNSKDDYGNTVLHTATALKQYETAKYLVERPEMEVNAVNGNGFTALDIIQHMPRDLKGMEIRESLAKAGALSSRNLPALLGIGHEFMGESGITMVIENPQTPPPPVAAVLTEAKALRPLQGREMKIRENKKEWTMKKRDALMVAATLIAGMAFQAAVNPPGGVWGEEKVTGNGKKMLAGTSIMAHNYPEGYRLFMTCNAVSFVASLSIVFLVVSGVPFVKRGILMWLLMIIMWITLTFMALTYMFSILAIAPTNDDTEAMSPTIAMSPTNNDTEAMSLGHKVPCITSVVRVSLEVWLVLLAFVALVHIIRFLIWYVRKVVRCVRKVGKAIIYCFRIR</sequence>
<evidence type="ECO:0000256" key="6">
    <source>
        <dbReference type="ARBA" id="ARBA00023136"/>
    </source>
</evidence>